<reference evidence="1 2" key="1">
    <citation type="journal article" date="2009" name="Stand. Genomic Sci.">
        <title>Complete genome sequence of Sanguibacter keddieii type strain (ST-74).</title>
        <authorList>
            <person name="Ivanova N."/>
            <person name="Sikorski J."/>
            <person name="Sims D."/>
            <person name="Brettin T."/>
            <person name="Detter J.C."/>
            <person name="Han C."/>
            <person name="Lapidus A."/>
            <person name="Copeland A."/>
            <person name="Glavina Del Rio T."/>
            <person name="Nolan M."/>
            <person name="Chen F."/>
            <person name="Lucas S."/>
            <person name="Tice H."/>
            <person name="Cheng J.F."/>
            <person name="Bruce D."/>
            <person name="Goodwin L."/>
            <person name="Pitluck S."/>
            <person name="Pati A."/>
            <person name="Mavromatis K."/>
            <person name="Chen A."/>
            <person name="Palaniappan K."/>
            <person name="D'haeseleer P."/>
            <person name="Chain P."/>
            <person name="Bristow J."/>
            <person name="Eisen J.A."/>
            <person name="Markowitz V."/>
            <person name="Hugenholtz P."/>
            <person name="Goker M."/>
            <person name="Pukall R."/>
            <person name="Klenk H.P."/>
            <person name="Kyrpides N.C."/>
        </authorList>
    </citation>
    <scope>NUCLEOTIDE SEQUENCE [LARGE SCALE GENOMIC DNA]</scope>
    <source>
        <strain evidence="2">ATCC 51767 / DSM 10542 / NCFB 3025 / ST-74</strain>
    </source>
</reference>
<evidence type="ECO:0000313" key="2">
    <source>
        <dbReference type="Proteomes" id="UP000000322"/>
    </source>
</evidence>
<keyword evidence="2" id="KW-1185">Reference proteome</keyword>
<accession>D1BBL4</accession>
<dbReference type="EMBL" id="CP001819">
    <property type="protein sequence ID" value="ACZ22785.1"/>
    <property type="molecule type" value="Genomic_DNA"/>
</dbReference>
<sequence length="260" mass="28342">MATLSYRPLDGGEVQQLVGYASTEDYAVAEVHQALDAALGRVQTTAPDTPAVRKFIDAASHMRDLRDALGALEAAEAASDQTVAKKLRVYAVVAYGRTYGSHARSDLAKFVDLSPDDASLTVRLNTTRNKFAAHSENSMTVTHAMLDLQRHPDGTTTVEQVRGMTMSTAMPLEFLAEFAAMLERLIEQLTTSLRTMQAFVSRSLTDAQITEAFENPKPLQLVAAPVSEWEPSGRRPAYPASHLTRVLLTDHADVEVSITP</sequence>
<protein>
    <submittedName>
        <fullName evidence="1">Uncharacterized protein</fullName>
    </submittedName>
</protein>
<gene>
    <name evidence="1" type="ordered locus">Sked_28830</name>
</gene>
<organism evidence="1 2">
    <name type="scientific">Sanguibacter keddieii (strain ATCC 51767 / DSM 10542 / NCFB 3025 / ST-74)</name>
    <dbReference type="NCBI Taxonomy" id="446469"/>
    <lineage>
        <taxon>Bacteria</taxon>
        <taxon>Bacillati</taxon>
        <taxon>Actinomycetota</taxon>
        <taxon>Actinomycetes</taxon>
        <taxon>Micrococcales</taxon>
        <taxon>Sanguibacteraceae</taxon>
        <taxon>Sanguibacter</taxon>
    </lineage>
</organism>
<dbReference type="STRING" id="446469.Sked_28830"/>
<dbReference type="HOGENOM" id="CLU_1069151_0_0_11"/>
<dbReference type="KEGG" id="ske:Sked_28830"/>
<dbReference type="Proteomes" id="UP000000322">
    <property type="component" value="Chromosome"/>
</dbReference>
<evidence type="ECO:0000313" key="1">
    <source>
        <dbReference type="EMBL" id="ACZ22785.1"/>
    </source>
</evidence>
<dbReference type="AlphaFoldDB" id="D1BBL4"/>
<name>D1BBL4_SANKS</name>
<proteinExistence type="predicted"/>